<evidence type="ECO:0000313" key="1">
    <source>
        <dbReference type="EMBL" id="DAD79599.1"/>
    </source>
</evidence>
<protein>
    <submittedName>
        <fullName evidence="1">Uncharacterized protein</fullName>
    </submittedName>
</protein>
<proteinExistence type="predicted"/>
<reference evidence="1" key="1">
    <citation type="journal article" date="2021" name="Proc. Natl. Acad. Sci. U.S.A.">
        <title>A Catalog of Tens of Thousands of Viruses from Human Metagenomes Reveals Hidden Associations with Chronic Diseases.</title>
        <authorList>
            <person name="Tisza M.J."/>
            <person name="Buck C.B."/>
        </authorList>
    </citation>
    <scope>NUCLEOTIDE SEQUENCE</scope>
    <source>
        <strain evidence="1">Ct53O25</strain>
    </source>
</reference>
<accession>A0A8S5MBZ0</accession>
<name>A0A8S5MBZ0_9CAUD</name>
<sequence>MENLDNQKKEIQLKKLELLYTLAIPCQHLLC</sequence>
<dbReference type="EMBL" id="BK014869">
    <property type="protein sequence ID" value="DAD79599.1"/>
    <property type="molecule type" value="Genomic_DNA"/>
</dbReference>
<organism evidence="1">
    <name type="scientific">Podoviridae sp. ct53O25</name>
    <dbReference type="NCBI Taxonomy" id="2826539"/>
    <lineage>
        <taxon>Viruses</taxon>
        <taxon>Duplodnaviria</taxon>
        <taxon>Heunggongvirae</taxon>
        <taxon>Uroviricota</taxon>
        <taxon>Caudoviricetes</taxon>
    </lineage>
</organism>